<keyword evidence="2" id="KW-0723">Serine/threonine-protein kinase</keyword>
<gene>
    <name evidence="2" type="ORF">DPM12_21225</name>
</gene>
<dbReference type="GO" id="GO:0004674">
    <property type="term" value="F:protein serine/threonine kinase activity"/>
    <property type="evidence" value="ECO:0007669"/>
    <property type="project" value="UniProtKB-KW"/>
</dbReference>
<accession>A0A329QGK4</accession>
<reference evidence="2 3" key="1">
    <citation type="submission" date="2018-06" db="EMBL/GenBank/DDBJ databases">
        <title>Phytoactinopolyspora halophila sp. nov., a novel halophilic actinomycete isolated from a saline soil in China.</title>
        <authorList>
            <person name="Tang S.-K."/>
        </authorList>
    </citation>
    <scope>NUCLEOTIDE SEQUENCE [LARGE SCALE GENOMIC DNA]</scope>
    <source>
        <strain evidence="2 3">YIM 96934</strain>
    </source>
</reference>
<evidence type="ECO:0000313" key="2">
    <source>
        <dbReference type="EMBL" id="RAW09438.1"/>
    </source>
</evidence>
<dbReference type="EMBL" id="QMIG01000043">
    <property type="protein sequence ID" value="RAW09438.1"/>
    <property type="molecule type" value="Genomic_DNA"/>
</dbReference>
<feature type="domain" description="Aminoglycoside phosphotransferase" evidence="1">
    <location>
        <begin position="109"/>
        <end position="151"/>
    </location>
</feature>
<dbReference type="InterPro" id="IPR011009">
    <property type="entry name" value="Kinase-like_dom_sf"/>
</dbReference>
<keyword evidence="2" id="KW-0418">Kinase</keyword>
<name>A0A329QGK4_9ACTN</name>
<sequence>MPSGPLPLLATGRTADVYAVADTRVLRRYRDGWDVATEAAIMNHVRAHGFPAPDVYRAEGAELEMERLDGPTMVHALLHGQVDVDTAGRILADLHAGLHGVPPLHPAGAGSSVVHLDLHPDNVILTASGPYLIDWCNAGDGPPDLDVALSALILAQVAISEEMSVAVSGGASIAATARELVEIFVACVGGQPGAMLDHAVTLRTADPQITKAERLALTAAAALVDELASA</sequence>
<dbReference type="Gene3D" id="3.90.1200.10">
    <property type="match status" value="1"/>
</dbReference>
<organism evidence="2 3">
    <name type="scientific">Phytoactinopolyspora halophila</name>
    <dbReference type="NCBI Taxonomy" id="1981511"/>
    <lineage>
        <taxon>Bacteria</taxon>
        <taxon>Bacillati</taxon>
        <taxon>Actinomycetota</taxon>
        <taxon>Actinomycetes</taxon>
        <taxon>Jiangellales</taxon>
        <taxon>Jiangellaceae</taxon>
        <taxon>Phytoactinopolyspora</taxon>
    </lineage>
</organism>
<evidence type="ECO:0000313" key="3">
    <source>
        <dbReference type="Proteomes" id="UP000250462"/>
    </source>
</evidence>
<dbReference type="AlphaFoldDB" id="A0A329QGK4"/>
<dbReference type="RefSeq" id="WP_112260354.1">
    <property type="nucleotide sequence ID" value="NZ_QMIG01000043.1"/>
</dbReference>
<proteinExistence type="predicted"/>
<comment type="caution">
    <text evidence="2">The sequence shown here is derived from an EMBL/GenBank/DDBJ whole genome shotgun (WGS) entry which is preliminary data.</text>
</comment>
<dbReference type="Pfam" id="PF01636">
    <property type="entry name" value="APH"/>
    <property type="match status" value="2"/>
</dbReference>
<dbReference type="SUPFAM" id="SSF56112">
    <property type="entry name" value="Protein kinase-like (PK-like)"/>
    <property type="match status" value="1"/>
</dbReference>
<keyword evidence="3" id="KW-1185">Reference proteome</keyword>
<keyword evidence="2" id="KW-0808">Transferase</keyword>
<protein>
    <submittedName>
        <fullName evidence="2">Serine/threonine protein kinase</fullName>
    </submittedName>
</protein>
<dbReference type="InterPro" id="IPR002575">
    <property type="entry name" value="Aminoglycoside_PTrfase"/>
</dbReference>
<feature type="domain" description="Aminoglycoside phosphotransferase" evidence="1">
    <location>
        <begin position="9"/>
        <end position="103"/>
    </location>
</feature>
<evidence type="ECO:0000259" key="1">
    <source>
        <dbReference type="Pfam" id="PF01636"/>
    </source>
</evidence>
<dbReference type="OrthoDB" id="9797603at2"/>
<dbReference type="Proteomes" id="UP000250462">
    <property type="component" value="Unassembled WGS sequence"/>
</dbReference>